<dbReference type="AlphaFoldDB" id="A0A9X0R5A7"/>
<dbReference type="EMBL" id="JACOMF010000141">
    <property type="protein sequence ID" value="MBC4019215.1"/>
    <property type="molecule type" value="Genomic_DNA"/>
</dbReference>
<evidence type="ECO:0000313" key="1">
    <source>
        <dbReference type="EMBL" id="MBC4019215.1"/>
    </source>
</evidence>
<feature type="non-terminal residue" evidence="1">
    <location>
        <position position="102"/>
    </location>
</feature>
<evidence type="ECO:0000313" key="2">
    <source>
        <dbReference type="Proteomes" id="UP000600101"/>
    </source>
</evidence>
<organism evidence="1 2">
    <name type="scientific">Siccirubricoccus deserti</name>
    <dbReference type="NCBI Taxonomy" id="2013562"/>
    <lineage>
        <taxon>Bacteria</taxon>
        <taxon>Pseudomonadati</taxon>
        <taxon>Pseudomonadota</taxon>
        <taxon>Alphaproteobacteria</taxon>
        <taxon>Acetobacterales</taxon>
        <taxon>Roseomonadaceae</taxon>
        <taxon>Siccirubricoccus</taxon>
    </lineage>
</organism>
<sequence length="102" mass="11904">MRLRYENCRSLVTLSGMVRLRLRIRRCEAPDCRRFRVPYRPEAEGALALPQHEFGLDVIALAGVLRHREHRSVPEIHAILRGRGLDISERSVTNLLDRYDEL</sequence>
<comment type="caution">
    <text evidence="1">The sequence shown here is derived from an EMBL/GenBank/DDBJ whole genome shotgun (WGS) entry which is preliminary data.</text>
</comment>
<keyword evidence="2" id="KW-1185">Reference proteome</keyword>
<dbReference type="Proteomes" id="UP000600101">
    <property type="component" value="Unassembled WGS sequence"/>
</dbReference>
<proteinExistence type="predicted"/>
<name>A0A9X0R5A7_9PROT</name>
<protein>
    <submittedName>
        <fullName evidence="1">ISNCY family transposase</fullName>
    </submittedName>
</protein>
<gene>
    <name evidence="1" type="ORF">H7965_28785</name>
</gene>
<accession>A0A9X0R5A7</accession>
<reference evidence="1" key="1">
    <citation type="submission" date="2020-08" db="EMBL/GenBank/DDBJ databases">
        <authorList>
            <person name="Hu Y."/>
            <person name="Nguyen S.V."/>
            <person name="Li F."/>
            <person name="Fanning S."/>
        </authorList>
    </citation>
    <scope>NUCLEOTIDE SEQUENCE</scope>
    <source>
        <strain evidence="1">SYSU D8009</strain>
    </source>
</reference>